<feature type="compositionally biased region" description="Pro residues" evidence="1">
    <location>
        <begin position="243"/>
        <end position="266"/>
    </location>
</feature>
<reference evidence="3 4" key="1">
    <citation type="submission" date="2019-04" db="EMBL/GenBank/DDBJ databases">
        <title>Draft genome sequences for three unisolated Alnus-infective Frankia Sp+ strains, AgTrS, AiOr and AvVan, the first sequenced Frankia strains able to sporulate in-planta.</title>
        <authorList>
            <person name="Bethencourt L."/>
            <person name="Vautrin F."/>
            <person name="Taib N."/>
            <person name="Dubost A."/>
            <person name="Castro-Garcia L."/>
            <person name="Imbaud O."/>
            <person name="Abrouk D."/>
            <person name="Fournier P."/>
            <person name="Briolay J."/>
            <person name="Nguyen A."/>
            <person name="Normand P."/>
            <person name="Fernandez M.P."/>
            <person name="Brochier-Armanet C."/>
            <person name="Herrera-Belaroussi A."/>
        </authorList>
    </citation>
    <scope>NUCLEOTIDE SEQUENCE [LARGE SCALE GENOMIC DNA]</scope>
    <source>
        <strain evidence="3 4">AvVan</strain>
    </source>
</reference>
<feature type="transmembrane region" description="Helical" evidence="2">
    <location>
        <begin position="42"/>
        <end position="59"/>
    </location>
</feature>
<accession>A0A4S5EUW2</accession>
<sequence>MEAFFGYLFVAPLTAGFFGFLIWLIPAILLRERIGTIQVRPFAFFVTGYVFTIVLTLYLLIARSWVGPIAGTVASLGLVWLIRDQWLRRKPPASRKVARRGGPPQPGQPGSAGPQQVGYPGQPIGQPGYAGQPRYPGQPGQPGYSGQPGYPGVPGYPAQPVHPGHPAQPPQPGQPGYQGPRPAAQPGGAPPGWPGAPAAGGRGGTPPAKPGARPPRDEDGPPILGFPPIPDYPPLGGSAPGADLPPIPGFPPIPDFPPIPPIPDYPPDFDEQAGLAPGGGGEHDPADTDRTTGPAGPSEPNGGLATGAGASPDPAGGRSGGRRIAGYPWAVPPPGRRPGDSPRPPRTAPGEPDPDS</sequence>
<evidence type="ECO:0000313" key="4">
    <source>
        <dbReference type="Proteomes" id="UP000305282"/>
    </source>
</evidence>
<keyword evidence="4" id="KW-1185">Reference proteome</keyword>
<evidence type="ECO:0000313" key="3">
    <source>
        <dbReference type="EMBL" id="THJ76306.1"/>
    </source>
</evidence>
<organism evidence="3 4">
    <name type="scientific">Candidatus Frankia alpina</name>
    <dbReference type="NCBI Taxonomy" id="2699483"/>
    <lineage>
        <taxon>Bacteria</taxon>
        <taxon>Bacillati</taxon>
        <taxon>Actinomycetota</taxon>
        <taxon>Actinomycetes</taxon>
        <taxon>Frankiales</taxon>
        <taxon>Frankiaceae</taxon>
        <taxon>Frankia</taxon>
    </lineage>
</organism>
<feature type="region of interest" description="Disordered" evidence="1">
    <location>
        <begin position="92"/>
        <end position="356"/>
    </location>
</feature>
<keyword evidence="2" id="KW-0812">Transmembrane</keyword>
<proteinExistence type="predicted"/>
<evidence type="ECO:0000256" key="2">
    <source>
        <dbReference type="SAM" id="Phobius"/>
    </source>
</evidence>
<feature type="compositionally biased region" description="Pro residues" evidence="1">
    <location>
        <begin position="224"/>
        <end position="233"/>
    </location>
</feature>
<feature type="compositionally biased region" description="Low complexity" evidence="1">
    <location>
        <begin position="174"/>
        <end position="187"/>
    </location>
</feature>
<keyword evidence="2" id="KW-1133">Transmembrane helix</keyword>
<feature type="compositionally biased region" description="Basic and acidic residues" evidence="1">
    <location>
        <begin position="281"/>
        <end position="290"/>
    </location>
</feature>
<feature type="compositionally biased region" description="Low complexity" evidence="1">
    <location>
        <begin position="108"/>
        <end position="165"/>
    </location>
</feature>
<dbReference type="Proteomes" id="UP000305282">
    <property type="component" value="Unassembled WGS sequence"/>
</dbReference>
<comment type="caution">
    <text evidence="3">The sequence shown here is derived from an EMBL/GenBank/DDBJ whole genome shotgun (WGS) entry which is preliminary data.</text>
</comment>
<dbReference type="RefSeq" id="WP_136446386.1">
    <property type="nucleotide sequence ID" value="NZ_SSXH01000004.1"/>
</dbReference>
<feature type="compositionally biased region" description="Pro residues" evidence="1">
    <location>
        <begin position="330"/>
        <end position="347"/>
    </location>
</feature>
<dbReference type="AlphaFoldDB" id="A0A4S5EUW2"/>
<protein>
    <submittedName>
        <fullName evidence="3">Uncharacterized protein</fullName>
    </submittedName>
</protein>
<evidence type="ECO:0000256" key="1">
    <source>
        <dbReference type="SAM" id="MobiDB-lite"/>
    </source>
</evidence>
<name>A0A4S5EUW2_9ACTN</name>
<dbReference type="EMBL" id="SSXH01000004">
    <property type="protein sequence ID" value="THJ76306.1"/>
    <property type="molecule type" value="Genomic_DNA"/>
</dbReference>
<feature type="transmembrane region" description="Helical" evidence="2">
    <location>
        <begin position="65"/>
        <end position="82"/>
    </location>
</feature>
<dbReference type="OrthoDB" id="3218594at2"/>
<keyword evidence="2" id="KW-0472">Membrane</keyword>
<feature type="transmembrane region" description="Helical" evidence="2">
    <location>
        <begin position="6"/>
        <end position="30"/>
    </location>
</feature>
<gene>
    <name evidence="3" type="ORF">E7Y31_00480</name>
</gene>